<dbReference type="InterPro" id="IPR007863">
    <property type="entry name" value="Peptidase_M16_C"/>
</dbReference>
<accession>A0ABZ1JRX3</accession>
<gene>
    <name evidence="4" type="ORF">OG288_36835</name>
</gene>
<dbReference type="Pfam" id="PF05193">
    <property type="entry name" value="Peptidase_M16_C"/>
    <property type="match status" value="1"/>
</dbReference>
<evidence type="ECO:0000259" key="3">
    <source>
        <dbReference type="Pfam" id="PF05193"/>
    </source>
</evidence>
<feature type="domain" description="Peptidase M16 N-terminal" evidence="2">
    <location>
        <begin position="14"/>
        <end position="152"/>
    </location>
</feature>
<dbReference type="PANTHER" id="PTHR11851">
    <property type="entry name" value="METALLOPROTEASE"/>
    <property type="match status" value="1"/>
</dbReference>
<feature type="domain" description="Peptidase M16 C-terminal" evidence="3">
    <location>
        <begin position="236"/>
        <end position="326"/>
    </location>
</feature>
<dbReference type="Gene3D" id="3.30.830.10">
    <property type="entry name" value="Metalloenzyme, LuxS/M16 peptidase-like"/>
    <property type="match status" value="2"/>
</dbReference>
<dbReference type="RefSeq" id="WP_328939192.1">
    <property type="nucleotide sequence ID" value="NZ_CP108133.1"/>
</dbReference>
<dbReference type="Pfam" id="PF00675">
    <property type="entry name" value="Peptidase_M16"/>
    <property type="match status" value="1"/>
</dbReference>
<dbReference type="InterPro" id="IPR011249">
    <property type="entry name" value="Metalloenz_LuxS/M16"/>
</dbReference>
<dbReference type="Proteomes" id="UP001432166">
    <property type="component" value="Chromosome"/>
</dbReference>
<dbReference type="EMBL" id="CP108133">
    <property type="protein sequence ID" value="WTP53401.1"/>
    <property type="molecule type" value="Genomic_DNA"/>
</dbReference>
<keyword evidence="5" id="KW-1185">Reference proteome</keyword>
<sequence length="393" mass="42151">MLVQDVTNSAIQRTPRTASICLTLDMGARDDPANASGLAHLLEHALMAGPVQGKHSLSEFVERAGGRTNAETGLERMLFYAQVLAEDLDEVTDLLIRAVITPEFDGDILSAERAVVARELDAAAADPADVVQDAFLASLFPRHPLGRPVGGTTDSVRDITGHAVRAHHDLMFSSRRTAIAVAGPRAPRIDLAGPAIRAGGTAARVAAPLGPVHHEEIHWPAEYSWVCVGGRSAAAGSAERSRYEVLAALCGASPFSPLYRTLRNEHGLAYSFQSWHRGYTEAGAWRVLIGTDAAHGPAVVELVTTVLRELAERGPSSDDLHAAHRQVCSALVFDTEDPLEHARRLATGAVTGEPFSTDADTALVRAVTREDISRTAQHILRDLVVTVRPRPTR</sequence>
<dbReference type="PANTHER" id="PTHR11851:SF49">
    <property type="entry name" value="MITOCHONDRIAL-PROCESSING PEPTIDASE SUBUNIT ALPHA"/>
    <property type="match status" value="1"/>
</dbReference>
<reference evidence="4" key="1">
    <citation type="submission" date="2022-10" db="EMBL/GenBank/DDBJ databases">
        <title>The complete genomes of actinobacterial strains from the NBC collection.</title>
        <authorList>
            <person name="Joergensen T.S."/>
            <person name="Alvarez Arevalo M."/>
            <person name="Sterndorff E.B."/>
            <person name="Faurdal D."/>
            <person name="Vuksanovic O."/>
            <person name="Mourched A.-S."/>
            <person name="Charusanti P."/>
            <person name="Shaw S."/>
            <person name="Blin K."/>
            <person name="Weber T."/>
        </authorList>
    </citation>
    <scope>NUCLEOTIDE SEQUENCE</scope>
    <source>
        <strain evidence="4">NBC_00189</strain>
    </source>
</reference>
<proteinExistence type="inferred from homology"/>
<name>A0ABZ1JRX3_9ACTN</name>
<protein>
    <submittedName>
        <fullName evidence="4">Insulinase family protein</fullName>
    </submittedName>
</protein>
<evidence type="ECO:0000313" key="5">
    <source>
        <dbReference type="Proteomes" id="UP001432166"/>
    </source>
</evidence>
<dbReference type="SUPFAM" id="SSF63411">
    <property type="entry name" value="LuxS/MPP-like metallohydrolase"/>
    <property type="match status" value="2"/>
</dbReference>
<comment type="similarity">
    <text evidence="1">Belongs to the peptidase M16 family.</text>
</comment>
<evidence type="ECO:0000313" key="4">
    <source>
        <dbReference type="EMBL" id="WTP53401.1"/>
    </source>
</evidence>
<dbReference type="InterPro" id="IPR050361">
    <property type="entry name" value="MPP/UQCRC_Complex"/>
</dbReference>
<evidence type="ECO:0000259" key="2">
    <source>
        <dbReference type="Pfam" id="PF00675"/>
    </source>
</evidence>
<organism evidence="4 5">
    <name type="scientific">Streptomyces tauricus</name>
    <dbReference type="NCBI Taxonomy" id="68274"/>
    <lineage>
        <taxon>Bacteria</taxon>
        <taxon>Bacillati</taxon>
        <taxon>Actinomycetota</taxon>
        <taxon>Actinomycetes</taxon>
        <taxon>Kitasatosporales</taxon>
        <taxon>Streptomycetaceae</taxon>
        <taxon>Streptomyces</taxon>
        <taxon>Streptomyces aurantiacus group</taxon>
    </lineage>
</organism>
<evidence type="ECO:0000256" key="1">
    <source>
        <dbReference type="ARBA" id="ARBA00007261"/>
    </source>
</evidence>
<dbReference type="InterPro" id="IPR011765">
    <property type="entry name" value="Pept_M16_N"/>
</dbReference>